<keyword evidence="1" id="KW-0472">Membrane</keyword>
<sequence length="152" mass="15971">MTDDDFGQAKKALISMSFGRDRAGIALVANEALTHLDLMDECLYRGRPAWITDPTAEDVSFTALGAKVDRVADDVDNVKIILDSTASVLCEGLDGLSKTLDGIAKGSNGPVLRRPRGAQLAYCLAGVAGGIGIAHVGFLSVVVWKLNRKAGA</sequence>
<keyword evidence="1" id="KW-0812">Transmembrane</keyword>
<keyword evidence="1" id="KW-1133">Transmembrane helix</keyword>
<accession>A0A0K0N613</accession>
<keyword evidence="3" id="KW-1185">Reference proteome</keyword>
<evidence type="ECO:0000313" key="3">
    <source>
        <dbReference type="Proteomes" id="UP000207608"/>
    </source>
</evidence>
<evidence type="ECO:0000313" key="2">
    <source>
        <dbReference type="EMBL" id="AKJ72270.1"/>
    </source>
</evidence>
<proteinExistence type="predicted"/>
<protein>
    <submittedName>
        <fullName evidence="2">Uncharacterized protein</fullName>
    </submittedName>
</protein>
<dbReference type="EMBL" id="KR053197">
    <property type="protein sequence ID" value="AKJ72270.1"/>
    <property type="molecule type" value="Genomic_DNA"/>
</dbReference>
<organism evidence="2 3">
    <name type="scientific">Gordonia phage GRU3</name>
    <dbReference type="NCBI Taxonomy" id="1647473"/>
    <lineage>
        <taxon>Viruses</taxon>
        <taxon>Duplodnaviria</taxon>
        <taxon>Heunggongvirae</taxon>
        <taxon>Uroviricota</taxon>
        <taxon>Caudoviricetes</taxon>
        <taxon>Grutrevirus</taxon>
        <taxon>Grutrevirus GRU3</taxon>
    </lineage>
</organism>
<reference evidence="2 3" key="1">
    <citation type="journal article" date="2015" name="PLoS ONE">
        <title>Lysis to Kill: Evaluation of the Lytic Abilities, and Genomics of Nine Bacteriophages Infective for Gordonia spp. and Their Potential Use in Activated Sludge Foam Biocontrol.</title>
        <authorList>
            <person name="Dyson Z.A."/>
            <person name="Tucci J."/>
            <person name="Seviour R.J."/>
            <person name="Petrovski S."/>
        </authorList>
    </citation>
    <scope>NUCLEOTIDE SEQUENCE [LARGE SCALE GENOMIC DNA]</scope>
</reference>
<feature type="transmembrane region" description="Helical" evidence="1">
    <location>
        <begin position="120"/>
        <end position="144"/>
    </location>
</feature>
<evidence type="ECO:0000256" key="1">
    <source>
        <dbReference type="SAM" id="Phobius"/>
    </source>
</evidence>
<dbReference type="GeneID" id="28802579"/>
<gene>
    <name evidence="2" type="ORF">GRU3_21</name>
</gene>
<dbReference type="RefSeq" id="YP_009276114.1">
    <property type="nucleotide sequence ID" value="NC_030935.1"/>
</dbReference>
<dbReference type="KEGG" id="vg:28802579"/>
<dbReference type="Proteomes" id="UP000207608">
    <property type="component" value="Segment"/>
</dbReference>
<name>A0A0K0N613_9CAUD</name>